<dbReference type="Pfam" id="PF07394">
    <property type="entry name" value="DUF1501"/>
    <property type="match status" value="1"/>
</dbReference>
<dbReference type="EMBL" id="CP036433">
    <property type="protein sequence ID" value="QDU98208.1"/>
    <property type="molecule type" value="Genomic_DNA"/>
</dbReference>
<name>A0A518E285_9BACT</name>
<dbReference type="PANTHER" id="PTHR43737">
    <property type="entry name" value="BLL7424 PROTEIN"/>
    <property type="match status" value="1"/>
</dbReference>
<reference evidence="1 2" key="1">
    <citation type="submission" date="2019-02" db="EMBL/GenBank/DDBJ databases">
        <title>Deep-cultivation of Planctomycetes and their phenomic and genomic characterization uncovers novel biology.</title>
        <authorList>
            <person name="Wiegand S."/>
            <person name="Jogler M."/>
            <person name="Boedeker C."/>
            <person name="Pinto D."/>
            <person name="Vollmers J."/>
            <person name="Rivas-Marin E."/>
            <person name="Kohn T."/>
            <person name="Peeters S.H."/>
            <person name="Heuer A."/>
            <person name="Rast P."/>
            <person name="Oberbeckmann S."/>
            <person name="Bunk B."/>
            <person name="Jeske O."/>
            <person name="Meyerdierks A."/>
            <person name="Storesund J.E."/>
            <person name="Kallscheuer N."/>
            <person name="Luecker S."/>
            <person name="Lage O.M."/>
            <person name="Pohl T."/>
            <person name="Merkel B.J."/>
            <person name="Hornburger P."/>
            <person name="Mueller R.-W."/>
            <person name="Bruemmer F."/>
            <person name="Labrenz M."/>
            <person name="Spormann A.M."/>
            <person name="Op den Camp H."/>
            <person name="Overmann J."/>
            <person name="Amann R."/>
            <person name="Jetten M.S.M."/>
            <person name="Mascher T."/>
            <person name="Medema M.H."/>
            <person name="Devos D.P."/>
            <person name="Kaster A.-K."/>
            <person name="Ovreas L."/>
            <person name="Rohde M."/>
            <person name="Galperin M.Y."/>
            <person name="Jogler C."/>
        </authorList>
    </citation>
    <scope>NUCLEOTIDE SEQUENCE [LARGE SCALE GENOMIC DNA]</scope>
    <source>
        <strain evidence="1 2">Pla85_3_4</strain>
    </source>
</reference>
<dbReference type="InterPro" id="IPR010869">
    <property type="entry name" value="DUF1501"/>
</dbReference>
<dbReference type="PROSITE" id="PS51318">
    <property type="entry name" value="TAT"/>
    <property type="match status" value="1"/>
</dbReference>
<dbReference type="SUPFAM" id="SSF53649">
    <property type="entry name" value="Alkaline phosphatase-like"/>
    <property type="match status" value="1"/>
</dbReference>
<dbReference type="AlphaFoldDB" id="A0A518E285"/>
<accession>A0A518E285</accession>
<evidence type="ECO:0000313" key="2">
    <source>
        <dbReference type="Proteomes" id="UP000317648"/>
    </source>
</evidence>
<dbReference type="InterPro" id="IPR006311">
    <property type="entry name" value="TAT_signal"/>
</dbReference>
<dbReference type="InterPro" id="IPR017850">
    <property type="entry name" value="Alkaline_phosphatase_core_sf"/>
</dbReference>
<protein>
    <recommendedName>
        <fullName evidence="3">Sulfatase</fullName>
    </recommendedName>
</protein>
<gene>
    <name evidence="1" type="ORF">Pla8534_60690</name>
</gene>
<keyword evidence="2" id="KW-1185">Reference proteome</keyword>
<evidence type="ECO:0008006" key="3">
    <source>
        <dbReference type="Google" id="ProtNLM"/>
    </source>
</evidence>
<dbReference type="RefSeq" id="WP_197442694.1">
    <property type="nucleotide sequence ID" value="NZ_CP036433.1"/>
</dbReference>
<evidence type="ECO:0000313" key="1">
    <source>
        <dbReference type="EMBL" id="QDU98208.1"/>
    </source>
</evidence>
<dbReference type="KEGG" id="lcre:Pla8534_60690"/>
<dbReference type="Gene3D" id="3.40.720.10">
    <property type="entry name" value="Alkaline Phosphatase, subunit A"/>
    <property type="match status" value="1"/>
</dbReference>
<dbReference type="Proteomes" id="UP000317648">
    <property type="component" value="Chromosome"/>
</dbReference>
<sequence>MNVSSGCRDYQRTLAFSRRQALQAGLAGGVGLSLPQLLRSQALAAGGSSVKAKSVIMLWLQGGVSHHDTFDMKPDAADEVRGELTPIPTSMPGVFVSELLPQTAKIMDKIAVVRSMTHNEAAHQRGAIYMMEGRRPPVSTGVLHSGNPEMGAIIAQELGMRNGMPPFVSNPGNDFTSRFTGSGYLPQASGPFKGTNASTLSMPNNFSADRFQSRLSLRNAIENQGGKAIPGGQTWDRFSEQAVDIINSARAAEAFDYLRESPETLQAYGVQDASGKKQPGELGRLSLTARRLVEAGVRFVTVGRQSWDHHTTIFPQLQTRVPRLDLAFSALVNDLEQRGMLDETLVVVGSEFGRTPKINSGAGRDHWPRAFSIALAGGGIQRGLVLGSSDKIGSDVAEHPVSPEELLATILHLVGIDPRTRFTGEDSRPLPYVDDARPVSALLA</sequence>
<dbReference type="PANTHER" id="PTHR43737:SF1">
    <property type="entry name" value="DUF1501 DOMAIN-CONTAINING PROTEIN"/>
    <property type="match status" value="1"/>
</dbReference>
<organism evidence="1 2">
    <name type="scientific">Lignipirellula cremea</name>
    <dbReference type="NCBI Taxonomy" id="2528010"/>
    <lineage>
        <taxon>Bacteria</taxon>
        <taxon>Pseudomonadati</taxon>
        <taxon>Planctomycetota</taxon>
        <taxon>Planctomycetia</taxon>
        <taxon>Pirellulales</taxon>
        <taxon>Pirellulaceae</taxon>
        <taxon>Lignipirellula</taxon>
    </lineage>
</organism>
<proteinExistence type="predicted"/>